<protein>
    <submittedName>
        <fullName evidence="2">Uncharacterized protein</fullName>
    </submittedName>
</protein>
<organism evidence="2 3">
    <name type="scientific">Eleusine coracana subsp. coracana</name>
    <dbReference type="NCBI Taxonomy" id="191504"/>
    <lineage>
        <taxon>Eukaryota</taxon>
        <taxon>Viridiplantae</taxon>
        <taxon>Streptophyta</taxon>
        <taxon>Embryophyta</taxon>
        <taxon>Tracheophyta</taxon>
        <taxon>Spermatophyta</taxon>
        <taxon>Magnoliopsida</taxon>
        <taxon>Liliopsida</taxon>
        <taxon>Poales</taxon>
        <taxon>Poaceae</taxon>
        <taxon>PACMAD clade</taxon>
        <taxon>Chloridoideae</taxon>
        <taxon>Cynodonteae</taxon>
        <taxon>Eleusininae</taxon>
        <taxon>Eleusine</taxon>
    </lineage>
</organism>
<feature type="region of interest" description="Disordered" evidence="1">
    <location>
        <begin position="1"/>
        <end position="23"/>
    </location>
</feature>
<name>A0AAV5BHP6_ELECO</name>
<reference evidence="2" key="2">
    <citation type="submission" date="2021-12" db="EMBL/GenBank/DDBJ databases">
        <title>Resequencing data analysis of finger millet.</title>
        <authorList>
            <person name="Hatakeyama M."/>
            <person name="Aluri S."/>
            <person name="Balachadran M.T."/>
            <person name="Sivarajan S.R."/>
            <person name="Poveda L."/>
            <person name="Shimizu-Inatsugi R."/>
            <person name="Schlapbach R."/>
            <person name="Sreeman S.M."/>
            <person name="Shimizu K.K."/>
        </authorList>
    </citation>
    <scope>NUCLEOTIDE SEQUENCE</scope>
</reference>
<comment type="caution">
    <text evidence="2">The sequence shown here is derived from an EMBL/GenBank/DDBJ whole genome shotgun (WGS) entry which is preliminary data.</text>
</comment>
<dbReference type="EMBL" id="BQKI01000001">
    <property type="protein sequence ID" value="GJM84834.1"/>
    <property type="molecule type" value="Genomic_DNA"/>
</dbReference>
<evidence type="ECO:0000256" key="1">
    <source>
        <dbReference type="SAM" id="MobiDB-lite"/>
    </source>
</evidence>
<gene>
    <name evidence="2" type="primary">ga00543</name>
    <name evidence="2" type="ORF">PR202_ga00543</name>
</gene>
<sequence length="401" mass="42745">MYKSIARAEEEKEKKRGEARGTRTRRLGFLDSVGIERSDTSQISAPQNFKRIRGVSLKDTLNNKLDELVKLAKDLRQVSHDGVKDTVLKAHNDLVGDIRNSIHELSEAVDDLGQTSTGPSPFIYPGGSSSAVTVSLAQSGPMIHTSILRQNPQRHDGNDTHSGPSNTIMSQDRPLALPTEALTGPSATLFPSNVPDILNTVAPVAQMTGALSQYPAASDANILEADIQQANPSAPIQPVHPSTHPSAPFLLSGAGERGHSATLFPSNVPDILNTVAPIAQITGALSQYPAASGANILEANIQQANPSAPVQPVHLSTHASAPFLLSGAGESTHEAGIIPGMPYDLFPAADDAMHGAVIQYPNSFAQSLMEESTRIFLALVSLQLDKMILQWWVNSCRECLT</sequence>
<proteinExistence type="predicted"/>
<evidence type="ECO:0000313" key="3">
    <source>
        <dbReference type="Proteomes" id="UP001054889"/>
    </source>
</evidence>
<keyword evidence="3" id="KW-1185">Reference proteome</keyword>
<feature type="compositionally biased region" description="Basic and acidic residues" evidence="1">
    <location>
        <begin position="1"/>
        <end position="21"/>
    </location>
</feature>
<evidence type="ECO:0000313" key="2">
    <source>
        <dbReference type="EMBL" id="GJM84834.1"/>
    </source>
</evidence>
<dbReference type="AlphaFoldDB" id="A0AAV5BHP6"/>
<reference evidence="2" key="1">
    <citation type="journal article" date="2018" name="DNA Res.">
        <title>Multiple hybrid de novo genome assembly of finger millet, an orphan allotetraploid crop.</title>
        <authorList>
            <person name="Hatakeyama M."/>
            <person name="Aluri S."/>
            <person name="Balachadran M.T."/>
            <person name="Sivarajan S.R."/>
            <person name="Patrignani A."/>
            <person name="Gruter S."/>
            <person name="Poveda L."/>
            <person name="Shimizu-Inatsugi R."/>
            <person name="Baeten J."/>
            <person name="Francoijs K.J."/>
            <person name="Nataraja K.N."/>
            <person name="Reddy Y.A.N."/>
            <person name="Phadnis S."/>
            <person name="Ravikumar R.L."/>
            <person name="Schlapbach R."/>
            <person name="Sreeman S.M."/>
            <person name="Shimizu K.K."/>
        </authorList>
    </citation>
    <scope>NUCLEOTIDE SEQUENCE</scope>
</reference>
<dbReference type="Proteomes" id="UP001054889">
    <property type="component" value="Unassembled WGS sequence"/>
</dbReference>
<accession>A0AAV5BHP6</accession>